<dbReference type="AlphaFoldDB" id="A0A1H4GMI7"/>
<protein>
    <submittedName>
        <fullName evidence="3">Sialate O-acetylesterase</fullName>
    </submittedName>
</protein>
<keyword evidence="4" id="KW-1185">Reference proteome</keyword>
<dbReference type="Gene3D" id="3.40.50.1110">
    <property type="entry name" value="SGNH hydrolase"/>
    <property type="match status" value="2"/>
</dbReference>
<dbReference type="STRING" id="425514.SAMN05443550_110142"/>
<sequence>MLFLLTLIKLDGEKNDLIHMMGQLKTTLLFIVLCIGYTVQAKVKLPAVFSDNMILQQKTNAAFWGQSEPGKTIEIGTSWNARKYSSVADSNGDWKILVATPSYGGPYTINISDGEPLTLKNVLIGEVWLCSGQSNMEMPLAGWGKIKDYQKEISEAKYPNIRLLQAEHVTANRPLKDVKVTGGGWQECSPQSVAEFSSVAYFFAREIYRKKGIPVGLIHTSWGGTIAEAWTSGTTLKTMPYFAEAVNRIERTDQEKVLANSKKAMENWQNTVLAKDAGFEQGRPVWVATGYDDSSWKTMALPALWEGTVLPAFDGVVWFRKKISIPASWAGKDLKINLGTIDDDDITFFDGVKIGETKGFGETRSYTVPAAQVKAGEFVLAVRVFDLTGGGGIYGDKKVMALSSAAGERISLDGDWKYKVGLHLKDIPAVPSGIESPNRPAVLYNSMIHPFIPFAIRGAIWYQGESNSGRANQYRTLFPAMITDWRKKWNIGDFPFYFVQLANYMKTSEQPAASAWAELRDAQLKTLSLPNTGMSVTIDIGEGGDIHPKNKQEVGRRLALIALAKTYSYKTPYSGPLAISQQVKGNSVSVNFKYTDGGLKTKDGAALTGFAVAGADQKFYWADAVIKGNKVVLSSTEVPNPVAVRYAWADNPLCNLYNGAGLPASPFRTDNWKDTTEAKAGK</sequence>
<evidence type="ECO:0000313" key="3">
    <source>
        <dbReference type="EMBL" id="SEB10048.1"/>
    </source>
</evidence>
<feature type="domain" description="Sialate O-acetylesterase" evidence="2">
    <location>
        <begin position="126"/>
        <end position="256"/>
    </location>
</feature>
<gene>
    <name evidence="3" type="ORF">SAMN05443550_110142</name>
</gene>
<dbReference type="InterPro" id="IPR039329">
    <property type="entry name" value="SIAE"/>
</dbReference>
<dbReference type="InterPro" id="IPR036514">
    <property type="entry name" value="SGNH_hydro_sf"/>
</dbReference>
<dbReference type="SUPFAM" id="SSF49785">
    <property type="entry name" value="Galactose-binding domain-like"/>
    <property type="match status" value="1"/>
</dbReference>
<dbReference type="InterPro" id="IPR005181">
    <property type="entry name" value="SASA"/>
</dbReference>
<dbReference type="GO" id="GO:0001681">
    <property type="term" value="F:sialate O-acetylesterase activity"/>
    <property type="evidence" value="ECO:0007669"/>
    <property type="project" value="InterPro"/>
</dbReference>
<evidence type="ECO:0000256" key="1">
    <source>
        <dbReference type="ARBA" id="ARBA00022801"/>
    </source>
</evidence>
<keyword evidence="1" id="KW-0378">Hydrolase</keyword>
<proteinExistence type="predicted"/>
<evidence type="ECO:0000313" key="4">
    <source>
        <dbReference type="Proteomes" id="UP000198850"/>
    </source>
</evidence>
<name>A0A1H4GMI7_9SPHI</name>
<dbReference type="SUPFAM" id="SSF52266">
    <property type="entry name" value="SGNH hydrolase"/>
    <property type="match status" value="1"/>
</dbReference>
<dbReference type="InterPro" id="IPR008979">
    <property type="entry name" value="Galactose-bd-like_sf"/>
</dbReference>
<dbReference type="Pfam" id="PF03629">
    <property type="entry name" value="SASA"/>
    <property type="match status" value="2"/>
</dbReference>
<dbReference type="PANTHER" id="PTHR22901">
    <property type="entry name" value="SIALATE O-ACETYLESTERASE"/>
    <property type="match status" value="1"/>
</dbReference>
<evidence type="ECO:0000259" key="2">
    <source>
        <dbReference type="Pfam" id="PF03629"/>
    </source>
</evidence>
<reference evidence="3 4" key="1">
    <citation type="submission" date="2016-10" db="EMBL/GenBank/DDBJ databases">
        <authorList>
            <person name="de Groot N.N."/>
        </authorList>
    </citation>
    <scope>NUCLEOTIDE SEQUENCE [LARGE SCALE GENOMIC DNA]</scope>
    <source>
        <strain evidence="3 4">DSM 19033</strain>
    </source>
</reference>
<dbReference type="PANTHER" id="PTHR22901:SF0">
    <property type="entry name" value="SIALATE O-ACETYLESTERASE"/>
    <property type="match status" value="1"/>
</dbReference>
<feature type="domain" description="Sialate O-acetylesterase" evidence="2">
    <location>
        <begin position="443"/>
        <end position="559"/>
    </location>
</feature>
<accession>A0A1H4GMI7</accession>
<organism evidence="3 4">
    <name type="scientific">Pedobacter hartonius</name>
    <dbReference type="NCBI Taxonomy" id="425514"/>
    <lineage>
        <taxon>Bacteria</taxon>
        <taxon>Pseudomonadati</taxon>
        <taxon>Bacteroidota</taxon>
        <taxon>Sphingobacteriia</taxon>
        <taxon>Sphingobacteriales</taxon>
        <taxon>Sphingobacteriaceae</taxon>
        <taxon>Pedobacter</taxon>
    </lineage>
</organism>
<dbReference type="GO" id="GO:0005975">
    <property type="term" value="P:carbohydrate metabolic process"/>
    <property type="evidence" value="ECO:0007669"/>
    <property type="project" value="TreeGrafter"/>
</dbReference>
<dbReference type="Proteomes" id="UP000198850">
    <property type="component" value="Unassembled WGS sequence"/>
</dbReference>
<dbReference type="EMBL" id="FNRA01000010">
    <property type="protein sequence ID" value="SEB10048.1"/>
    <property type="molecule type" value="Genomic_DNA"/>
</dbReference>